<evidence type="ECO:0000313" key="2">
    <source>
        <dbReference type="Proteomes" id="UP000218775"/>
    </source>
</evidence>
<proteinExistence type="predicted"/>
<protein>
    <recommendedName>
        <fullName evidence="3">DUF1579 domain-containing protein</fullName>
    </recommendedName>
</protein>
<organism evidence="1 2">
    <name type="scientific">Aerophobetes bacterium</name>
    <dbReference type="NCBI Taxonomy" id="2030807"/>
    <lineage>
        <taxon>Bacteria</taxon>
        <taxon>Candidatus Aerophobota</taxon>
    </lineage>
</organism>
<gene>
    <name evidence="1" type="ORF">COB21_04650</name>
</gene>
<evidence type="ECO:0000313" key="1">
    <source>
        <dbReference type="EMBL" id="PCI76203.1"/>
    </source>
</evidence>
<evidence type="ECO:0008006" key="3">
    <source>
        <dbReference type="Google" id="ProtNLM"/>
    </source>
</evidence>
<sequence>MNDNYHFLTSPGKWTGEGKITLTLLDNESFTYVTKWDIGKATKKGVLKAVQEIQINGMSDIMHNHFIITDMKEKGFNIELTNQAIGKVVGSGLVSMDRLAWEFRLGELGFEGFESYEAGKEGGYSVHAEYATVDDFRTVIHGKMWKTGD</sequence>
<name>A0A2A4X0R7_UNCAE</name>
<dbReference type="Proteomes" id="UP000218775">
    <property type="component" value="Unassembled WGS sequence"/>
</dbReference>
<reference evidence="2" key="1">
    <citation type="submission" date="2017-08" db="EMBL/GenBank/DDBJ databases">
        <title>A dynamic microbial community with high functional redundancy inhabits the cold, oxic subseafloor aquifer.</title>
        <authorList>
            <person name="Tully B.J."/>
            <person name="Wheat C.G."/>
            <person name="Glazer B.T."/>
            <person name="Huber J.A."/>
        </authorList>
    </citation>
    <scope>NUCLEOTIDE SEQUENCE [LARGE SCALE GENOMIC DNA]</scope>
</reference>
<accession>A0A2A4X0R7</accession>
<comment type="caution">
    <text evidence="1">The sequence shown here is derived from an EMBL/GenBank/DDBJ whole genome shotgun (WGS) entry which is preliminary data.</text>
</comment>
<dbReference type="AlphaFoldDB" id="A0A2A4X0R7"/>
<dbReference type="EMBL" id="NVUK01000032">
    <property type="protein sequence ID" value="PCI76203.1"/>
    <property type="molecule type" value="Genomic_DNA"/>
</dbReference>